<proteinExistence type="predicted"/>
<evidence type="ECO:0000313" key="1">
    <source>
        <dbReference type="EMBL" id="SFQ41603.1"/>
    </source>
</evidence>
<gene>
    <name evidence="1" type="ORF">SAMN05444406_14111</name>
</gene>
<reference evidence="1 2" key="1">
    <citation type="submission" date="2016-10" db="EMBL/GenBank/DDBJ databases">
        <authorList>
            <person name="de Groot N.N."/>
        </authorList>
    </citation>
    <scope>NUCLEOTIDE SEQUENCE [LARGE SCALE GENOMIC DNA]</scope>
    <source>
        <strain evidence="1 2">DSM 20678</strain>
    </source>
</reference>
<dbReference type="EMBL" id="FOXR01000041">
    <property type="protein sequence ID" value="SFQ41603.1"/>
    <property type="molecule type" value="Genomic_DNA"/>
</dbReference>
<evidence type="ECO:0000313" key="2">
    <source>
        <dbReference type="Proteomes" id="UP000198577"/>
    </source>
</evidence>
<dbReference type="Proteomes" id="UP000198577">
    <property type="component" value="Unassembled WGS sequence"/>
</dbReference>
<dbReference type="STRING" id="937334.SAMN05444406_14111"/>
<name>A0A1I5YBP7_9FIRM</name>
<accession>A0A1I5YBP7</accession>
<organism evidence="1 2">
    <name type="scientific">Caldicoprobacter faecalis</name>
    <dbReference type="NCBI Taxonomy" id="937334"/>
    <lineage>
        <taxon>Bacteria</taxon>
        <taxon>Bacillati</taxon>
        <taxon>Bacillota</taxon>
        <taxon>Clostridia</taxon>
        <taxon>Caldicoprobacterales</taxon>
        <taxon>Caldicoprobacteraceae</taxon>
        <taxon>Caldicoprobacter</taxon>
    </lineage>
</organism>
<protein>
    <submittedName>
        <fullName evidence="1">Uncharacterized protein</fullName>
    </submittedName>
</protein>
<sequence>MNGDQKVGKFAVMTFRHVDDQSQAGTGIVGRLINLLKGWRSNVAVQTIGTVIFKGDAHEMGYILQLSDFIVKWDRLSPNRRRKKLLKYLGLLEELGIEMVCIPYYWSVLPEEVIEVMKKRFVVDSGYQMRIFALVESIKYLMGMLKDRVLDMEVGIWGADTRVGRLFARVLAPYVNNMVLGGTSIDDLYELADEVMRETGLACPVTTDAGECLKDKRLVVVAEECDFSLLSSHAIVVYAGEIDLKYIEAMKRHPGPFWILSGWATLPDEVKADIELLPWETLGVLQALSLMGEEIREMNRILDTLKMRGFISPEGGITYNTFRIRHFRKRT</sequence>
<dbReference type="AlphaFoldDB" id="A0A1I5YBP7"/>
<keyword evidence="2" id="KW-1185">Reference proteome</keyword>
<dbReference type="RefSeq" id="WP_092282773.1">
    <property type="nucleotide sequence ID" value="NZ_FOXR01000041.1"/>
</dbReference>
<dbReference type="OrthoDB" id="9787351at2"/>